<dbReference type="CDD" id="cd00093">
    <property type="entry name" value="HTH_XRE"/>
    <property type="match status" value="1"/>
</dbReference>
<sequence>MTPKQMKLLRLYEGLTQKEFAEKVDLALSTVAKVEAGFVDVSDVTRSRVLRVYDLQDAGYLAFCERMGAR</sequence>
<evidence type="ECO:0000313" key="2">
    <source>
        <dbReference type="EMBL" id="UOQ48136.1"/>
    </source>
</evidence>
<organism evidence="2 3">
    <name type="scientific">Gracilibacillus caseinilyticus</name>
    <dbReference type="NCBI Taxonomy" id="2932256"/>
    <lineage>
        <taxon>Bacteria</taxon>
        <taxon>Bacillati</taxon>
        <taxon>Bacillota</taxon>
        <taxon>Bacilli</taxon>
        <taxon>Bacillales</taxon>
        <taxon>Bacillaceae</taxon>
        <taxon>Gracilibacillus</taxon>
    </lineage>
</organism>
<protein>
    <submittedName>
        <fullName evidence="2">Helix-turn-helix domain-containing protein</fullName>
    </submittedName>
</protein>
<dbReference type="Gene3D" id="1.10.260.40">
    <property type="entry name" value="lambda repressor-like DNA-binding domains"/>
    <property type="match status" value="1"/>
</dbReference>
<dbReference type="InterPro" id="IPR001387">
    <property type="entry name" value="Cro/C1-type_HTH"/>
</dbReference>
<name>A0ABY4EVP6_9BACI</name>
<keyword evidence="3" id="KW-1185">Reference proteome</keyword>
<dbReference type="InterPro" id="IPR010982">
    <property type="entry name" value="Lambda_DNA-bd_dom_sf"/>
</dbReference>
<accession>A0ABY4EVP6</accession>
<evidence type="ECO:0000259" key="1">
    <source>
        <dbReference type="PROSITE" id="PS50943"/>
    </source>
</evidence>
<gene>
    <name evidence="2" type="ORF">MUN88_19145</name>
</gene>
<reference evidence="2 3" key="1">
    <citation type="submission" date="2022-04" db="EMBL/GenBank/DDBJ databases">
        <title>Gracilibacillus sp. isolated from saltern.</title>
        <authorList>
            <person name="Won M."/>
            <person name="Lee C.-M."/>
            <person name="Woen H.-Y."/>
            <person name="Kwon S.-W."/>
        </authorList>
    </citation>
    <scope>NUCLEOTIDE SEQUENCE [LARGE SCALE GENOMIC DNA]</scope>
    <source>
        <strain evidence="2 3">SSWR10-1</strain>
    </source>
</reference>
<dbReference type="Pfam" id="PF01381">
    <property type="entry name" value="HTH_3"/>
    <property type="match status" value="1"/>
</dbReference>
<dbReference type="PROSITE" id="PS50943">
    <property type="entry name" value="HTH_CROC1"/>
    <property type="match status" value="1"/>
</dbReference>
<dbReference type="Proteomes" id="UP000831782">
    <property type="component" value="Chromosome"/>
</dbReference>
<dbReference type="EMBL" id="CP095072">
    <property type="protein sequence ID" value="UOQ48136.1"/>
    <property type="molecule type" value="Genomic_DNA"/>
</dbReference>
<proteinExistence type="predicted"/>
<feature type="domain" description="HTH cro/C1-type" evidence="1">
    <location>
        <begin position="6"/>
        <end position="61"/>
    </location>
</feature>
<evidence type="ECO:0000313" key="3">
    <source>
        <dbReference type="Proteomes" id="UP000831782"/>
    </source>
</evidence>
<dbReference type="RefSeq" id="WP_244718207.1">
    <property type="nucleotide sequence ID" value="NZ_CP095072.1"/>
</dbReference>
<dbReference type="SMART" id="SM00530">
    <property type="entry name" value="HTH_XRE"/>
    <property type="match status" value="1"/>
</dbReference>
<dbReference type="SUPFAM" id="SSF47413">
    <property type="entry name" value="lambda repressor-like DNA-binding domains"/>
    <property type="match status" value="1"/>
</dbReference>